<dbReference type="Proteomes" id="UP001175271">
    <property type="component" value="Unassembled WGS sequence"/>
</dbReference>
<dbReference type="InterPro" id="IPR027417">
    <property type="entry name" value="P-loop_NTPase"/>
</dbReference>
<evidence type="ECO:0000313" key="2">
    <source>
        <dbReference type="Proteomes" id="UP001175271"/>
    </source>
</evidence>
<dbReference type="FunFam" id="3.40.50.1000:FF:000078">
    <property type="entry name" value="Bifunctional polynucleotide phosphatase/kinase"/>
    <property type="match status" value="1"/>
</dbReference>
<dbReference type="GO" id="GO:0003690">
    <property type="term" value="F:double-stranded DNA binding"/>
    <property type="evidence" value="ECO:0007669"/>
    <property type="project" value="TreeGrafter"/>
</dbReference>
<name>A0AA39IM95_9BILA</name>
<keyword evidence="2" id="KW-1185">Reference proteome</keyword>
<evidence type="ECO:0008006" key="3">
    <source>
        <dbReference type="Google" id="ProtNLM"/>
    </source>
</evidence>
<dbReference type="InterPro" id="IPR036412">
    <property type="entry name" value="HAD-like_sf"/>
</dbReference>
<dbReference type="EMBL" id="JAUCMV010000001">
    <property type="protein sequence ID" value="KAK0426921.1"/>
    <property type="molecule type" value="Genomic_DNA"/>
</dbReference>
<dbReference type="NCBIfam" id="TIGR01664">
    <property type="entry name" value="DNA-3'-Pase"/>
    <property type="match status" value="1"/>
</dbReference>
<dbReference type="GO" id="GO:0046403">
    <property type="term" value="F:polynucleotide 3'-phosphatase activity"/>
    <property type="evidence" value="ECO:0007669"/>
    <property type="project" value="TreeGrafter"/>
</dbReference>
<dbReference type="SUPFAM" id="SSF56784">
    <property type="entry name" value="HAD-like"/>
    <property type="match status" value="1"/>
</dbReference>
<dbReference type="InterPro" id="IPR023214">
    <property type="entry name" value="HAD_sf"/>
</dbReference>
<dbReference type="InterPro" id="IPR006549">
    <property type="entry name" value="HAD-SF_hydro_IIIA"/>
</dbReference>
<dbReference type="InterPro" id="IPR013954">
    <property type="entry name" value="PNK3P"/>
</dbReference>
<organism evidence="1 2">
    <name type="scientific">Steinernema hermaphroditum</name>
    <dbReference type="NCBI Taxonomy" id="289476"/>
    <lineage>
        <taxon>Eukaryota</taxon>
        <taxon>Metazoa</taxon>
        <taxon>Ecdysozoa</taxon>
        <taxon>Nematoda</taxon>
        <taxon>Chromadorea</taxon>
        <taxon>Rhabditida</taxon>
        <taxon>Tylenchina</taxon>
        <taxon>Panagrolaimomorpha</taxon>
        <taxon>Strongyloidoidea</taxon>
        <taxon>Steinernematidae</taxon>
        <taxon>Steinernema</taxon>
    </lineage>
</organism>
<dbReference type="SUPFAM" id="SSF52540">
    <property type="entry name" value="P-loop containing nucleoside triphosphate hydrolases"/>
    <property type="match status" value="1"/>
</dbReference>
<dbReference type="NCBIfam" id="TIGR01662">
    <property type="entry name" value="HAD-SF-IIIA"/>
    <property type="match status" value="1"/>
</dbReference>
<dbReference type="InterPro" id="IPR006551">
    <property type="entry name" value="Polynucleotide_phosphatase"/>
</dbReference>
<dbReference type="Pfam" id="PF13671">
    <property type="entry name" value="AAA_33"/>
    <property type="match status" value="1"/>
</dbReference>
<dbReference type="CDD" id="cd01625">
    <property type="entry name" value="HAD_PNP"/>
    <property type="match status" value="1"/>
</dbReference>
<accession>A0AA39IM95</accession>
<reference evidence="1" key="1">
    <citation type="submission" date="2023-06" db="EMBL/GenBank/DDBJ databases">
        <title>Genomic analysis of the entomopathogenic nematode Steinernema hermaphroditum.</title>
        <authorList>
            <person name="Schwarz E.M."/>
            <person name="Heppert J.K."/>
            <person name="Baniya A."/>
            <person name="Schwartz H.T."/>
            <person name="Tan C.-H."/>
            <person name="Antoshechkin I."/>
            <person name="Sternberg P.W."/>
            <person name="Goodrich-Blair H."/>
            <person name="Dillman A.R."/>
        </authorList>
    </citation>
    <scope>NUCLEOTIDE SEQUENCE</scope>
    <source>
        <strain evidence="1">PS9179</strain>
        <tissue evidence="1">Whole animal</tissue>
    </source>
</reference>
<dbReference type="Pfam" id="PF08645">
    <property type="entry name" value="PNK3P"/>
    <property type="match status" value="1"/>
</dbReference>
<gene>
    <name evidence="1" type="ORF">QR680_009968</name>
</gene>
<comment type="caution">
    <text evidence="1">The sequence shown here is derived from an EMBL/GenBank/DDBJ whole genome shotgun (WGS) entry which is preliminary data.</text>
</comment>
<evidence type="ECO:0000313" key="1">
    <source>
        <dbReference type="EMBL" id="KAK0426921.1"/>
    </source>
</evidence>
<dbReference type="Gene3D" id="3.40.50.300">
    <property type="entry name" value="P-loop containing nucleotide triphosphate hydrolases"/>
    <property type="match status" value="1"/>
</dbReference>
<dbReference type="PANTHER" id="PTHR12083:SF9">
    <property type="entry name" value="BIFUNCTIONAL POLYNUCLEOTIDE PHOSPHATASE_KINASE"/>
    <property type="match status" value="1"/>
</dbReference>
<dbReference type="GO" id="GO:0006281">
    <property type="term" value="P:DNA repair"/>
    <property type="evidence" value="ECO:0007669"/>
    <property type="project" value="TreeGrafter"/>
</dbReference>
<dbReference type="AlphaFoldDB" id="A0AA39IM95"/>
<dbReference type="FunFam" id="3.40.50.300:FF:000737">
    <property type="entry name" value="Bifunctional polynucleotide phosphatase/kinase"/>
    <property type="match status" value="1"/>
</dbReference>
<proteinExistence type="predicted"/>
<dbReference type="Gene3D" id="3.40.50.1000">
    <property type="entry name" value="HAD superfamily/HAD-like"/>
    <property type="match status" value="1"/>
</dbReference>
<protein>
    <recommendedName>
        <fullName evidence="3">PNK FHA domain-containing protein</fullName>
    </recommendedName>
</protein>
<sequence>MSTTRRGTKRGAVGSDENVYPMFNKKKAVQPVAVKGTWDAVSDELLVFSPSDHRPSEKVAGFDLDYTLIATKSGRTFPVDVNDWKLWHDCVPQKLRKAHEDGMKIVIFTNQKGVQTGKLTAADLKKKLQSILAKFDFPVQVFASLGPPSFRKPYVGMWTYMEDNYNDGVPVNREESLYVGDAAGRTKTKLRKKDHSLSDRLFAHNLSVQFKTPEQFFLGQKTEDEFCMPEFMPEKVLVAEKKLFVPDMSFPSPQQEVIIFVGAPGSGKSTVAKMLRDNHDYQHVNRDTLKTWQACIAAADGFLRDKHSVVIDNTSPDKESRARYVELAKKHNVRCRCFVMTTPLDHSKHNATFRTIINPQHEHIPRIAFNMYKSKYEEPAESEGFDEIVNVNFVPTFEDDEAQRIYSYYLMES</sequence>
<dbReference type="PANTHER" id="PTHR12083">
    <property type="entry name" value="BIFUNCTIONAL POLYNUCLEOTIDE PHOSPHATASE/KINASE"/>
    <property type="match status" value="1"/>
</dbReference>
<dbReference type="GO" id="GO:0046404">
    <property type="term" value="F:ATP-dependent polydeoxyribonucleotide 5'-hydroxyl-kinase activity"/>
    <property type="evidence" value="ECO:0007669"/>
    <property type="project" value="TreeGrafter"/>
</dbReference>